<evidence type="ECO:0000259" key="17">
    <source>
        <dbReference type="Pfam" id="PF13614"/>
    </source>
</evidence>
<protein>
    <submittedName>
        <fullName evidence="19">Capsular exopolysaccharide family protein</fullName>
    </submittedName>
</protein>
<organism evidence="19 20">
    <name type="scientific">Salinisphaera dokdonensis CL-ES53</name>
    <dbReference type="NCBI Taxonomy" id="1304272"/>
    <lineage>
        <taxon>Bacteria</taxon>
        <taxon>Pseudomonadati</taxon>
        <taxon>Pseudomonadota</taxon>
        <taxon>Gammaproteobacteria</taxon>
        <taxon>Salinisphaerales</taxon>
        <taxon>Salinisphaeraceae</taxon>
        <taxon>Salinisphaera</taxon>
    </lineage>
</organism>
<dbReference type="Proteomes" id="UP001460888">
    <property type="component" value="Unassembled WGS sequence"/>
</dbReference>
<evidence type="ECO:0000256" key="8">
    <source>
        <dbReference type="ARBA" id="ARBA00022777"/>
    </source>
</evidence>
<reference evidence="19 20" key="1">
    <citation type="submission" date="2013-03" db="EMBL/GenBank/DDBJ databases">
        <title>Salinisphaera dokdonensis CL-ES53 Genome Sequencing.</title>
        <authorList>
            <person name="Li C."/>
            <person name="Lai Q."/>
            <person name="Shao Z."/>
        </authorList>
    </citation>
    <scope>NUCLEOTIDE SEQUENCE [LARGE SCALE GENOMIC DNA]</scope>
    <source>
        <strain evidence="19 20">CL-ES53</strain>
    </source>
</reference>
<evidence type="ECO:0000256" key="14">
    <source>
        <dbReference type="SAM" id="Coils"/>
    </source>
</evidence>
<feature type="transmembrane region" description="Helical" evidence="15">
    <location>
        <begin position="451"/>
        <end position="474"/>
    </location>
</feature>
<evidence type="ECO:0000256" key="12">
    <source>
        <dbReference type="ARBA" id="ARBA00023137"/>
    </source>
</evidence>
<evidence type="ECO:0000256" key="2">
    <source>
        <dbReference type="ARBA" id="ARBA00008883"/>
    </source>
</evidence>
<evidence type="ECO:0000256" key="4">
    <source>
        <dbReference type="ARBA" id="ARBA00022519"/>
    </source>
</evidence>
<evidence type="ECO:0000256" key="7">
    <source>
        <dbReference type="ARBA" id="ARBA00022741"/>
    </source>
</evidence>
<keyword evidence="14" id="KW-0175">Coiled coil</keyword>
<gene>
    <name evidence="19" type="ORF">SADO_00810</name>
</gene>
<evidence type="ECO:0000259" key="18">
    <source>
        <dbReference type="Pfam" id="PF13807"/>
    </source>
</evidence>
<dbReference type="PANTHER" id="PTHR32309:SF32">
    <property type="entry name" value="TYROSINE-PROTEIN KINASE ETK-RELATED"/>
    <property type="match status" value="1"/>
</dbReference>
<comment type="subcellular location">
    <subcellularLocation>
        <location evidence="1">Cell inner membrane</location>
        <topology evidence="1">Multi-pass membrane protein</topology>
    </subcellularLocation>
</comment>
<dbReference type="Gene3D" id="3.40.50.300">
    <property type="entry name" value="P-loop containing nucleotide triphosphate hydrolases"/>
    <property type="match status" value="1"/>
</dbReference>
<dbReference type="EMBL" id="APND01000001">
    <property type="protein sequence ID" value="MES1927752.1"/>
    <property type="molecule type" value="Genomic_DNA"/>
</dbReference>
<dbReference type="InterPro" id="IPR050445">
    <property type="entry name" value="Bact_polysacc_biosynth/exp"/>
</dbReference>
<feature type="coiled-coil region" evidence="14">
    <location>
        <begin position="280"/>
        <end position="403"/>
    </location>
</feature>
<evidence type="ECO:0000256" key="1">
    <source>
        <dbReference type="ARBA" id="ARBA00004429"/>
    </source>
</evidence>
<accession>A0ABV2AVV6</accession>
<keyword evidence="20" id="KW-1185">Reference proteome</keyword>
<evidence type="ECO:0000313" key="19">
    <source>
        <dbReference type="EMBL" id="MES1927752.1"/>
    </source>
</evidence>
<keyword evidence="11 15" id="KW-0472">Membrane</keyword>
<feature type="domain" description="Polysaccharide chain length determinant N-terminal" evidence="16">
    <location>
        <begin position="18"/>
        <end position="110"/>
    </location>
</feature>
<evidence type="ECO:0000256" key="3">
    <source>
        <dbReference type="ARBA" id="ARBA00022475"/>
    </source>
</evidence>
<keyword evidence="5" id="KW-0808">Transferase</keyword>
<dbReference type="CDD" id="cd05387">
    <property type="entry name" value="BY-kinase"/>
    <property type="match status" value="1"/>
</dbReference>
<dbReference type="PANTHER" id="PTHR32309">
    <property type="entry name" value="TYROSINE-PROTEIN KINASE"/>
    <property type="match status" value="1"/>
</dbReference>
<evidence type="ECO:0000256" key="10">
    <source>
        <dbReference type="ARBA" id="ARBA00022989"/>
    </source>
</evidence>
<dbReference type="InterPro" id="IPR005702">
    <property type="entry name" value="Wzc-like_C"/>
</dbReference>
<dbReference type="InterPro" id="IPR003856">
    <property type="entry name" value="LPS_length_determ_N"/>
</dbReference>
<dbReference type="Pfam" id="PF13807">
    <property type="entry name" value="GNVR"/>
    <property type="match status" value="1"/>
</dbReference>
<feature type="domain" description="AAA" evidence="17">
    <location>
        <begin position="545"/>
        <end position="674"/>
    </location>
</feature>
<evidence type="ECO:0000256" key="5">
    <source>
        <dbReference type="ARBA" id="ARBA00022679"/>
    </source>
</evidence>
<dbReference type="Pfam" id="PF23607">
    <property type="entry name" value="WZC_N"/>
    <property type="match status" value="1"/>
</dbReference>
<keyword evidence="12" id="KW-0829">Tyrosine-protein kinase</keyword>
<sequence length="735" mass="81102">MVAAEDRRGDKAADDEKEIDLREYIGIVLDGWPWILAFAVLGLLIATYLAWKTPPVYQSTSLMRVEQSQNMAPQAFMEQQIAGNSNIKAVSAEAAVIRSRSVVGDAVDDLHLRVRAAPVYFPVIGEPIARFVTANFESGISVPFLGGYTWGNESVNVTRIEMPGAVDSASFQLVANSDQQFTLLTSDGVPILQGTVGTTASGTAPGFGPVKIFVEALQAKPGTHFNVSYVPRPAAIGSLQSRLSIVEQPQGSGLLNLTLQGSTPAEAERRLDSVMLAYIQQNVEKQSEQAQRRLDFLKNQLPELREERDLAENKLRDYQTESGTLDLSAEANSVFQRLTNIDQQIAQTELQRQELLQEYTRQAPQVQAANEKRASLVRQRDELQEQLKTLPKAESKLLQLRRDVEVNNQLYTQLLNTSQGLEITKAGITGVSHIVDSAYASNGKISPQRGLWLIIGLLAGIVAAIFLVLARALLRVTVDDPDQIESKYGLPVYATVPFSSWETTVKRRKRGFNLLAVNRPDDPTVESIRSLRTSLQFAMIEGDTKFIAITGPTPACGKSFIAANTAALIAQAGARVLVVDGDLRRGQLFRTFGLEQGPGFSEVLSGDIAVESAIQKSEVESLDVLTTGKRPPNPAELLISRYFDEMKTQLQNKYDYVLFDLPPVLNVTDANIVANHVAATFLVVRSEHSTGHEVDQAIRRMHRDDLKLTGAIFNGLKVNRRRYGYSKYGYYAYQY</sequence>
<comment type="caution">
    <text evidence="19">The sequence shown here is derived from an EMBL/GenBank/DDBJ whole genome shotgun (WGS) entry which is preliminary data.</text>
</comment>
<proteinExistence type="inferred from homology"/>
<evidence type="ECO:0000256" key="6">
    <source>
        <dbReference type="ARBA" id="ARBA00022692"/>
    </source>
</evidence>
<keyword evidence="8" id="KW-0418">Kinase</keyword>
<comment type="catalytic activity">
    <reaction evidence="13">
        <text>L-tyrosyl-[protein] + ATP = O-phospho-L-tyrosyl-[protein] + ADP + H(+)</text>
        <dbReference type="Rhea" id="RHEA:10596"/>
        <dbReference type="Rhea" id="RHEA-COMP:10136"/>
        <dbReference type="Rhea" id="RHEA-COMP:20101"/>
        <dbReference type="ChEBI" id="CHEBI:15378"/>
        <dbReference type="ChEBI" id="CHEBI:30616"/>
        <dbReference type="ChEBI" id="CHEBI:46858"/>
        <dbReference type="ChEBI" id="CHEBI:61978"/>
        <dbReference type="ChEBI" id="CHEBI:456216"/>
    </reaction>
</comment>
<keyword evidence="10 15" id="KW-1133">Transmembrane helix</keyword>
<evidence type="ECO:0000313" key="20">
    <source>
        <dbReference type="Proteomes" id="UP001460888"/>
    </source>
</evidence>
<dbReference type="RefSeq" id="WP_353108414.1">
    <property type="nucleotide sequence ID" value="NZ_APND01000001.1"/>
</dbReference>
<dbReference type="InterPro" id="IPR032807">
    <property type="entry name" value="GNVR"/>
</dbReference>
<evidence type="ECO:0000256" key="11">
    <source>
        <dbReference type="ARBA" id="ARBA00023136"/>
    </source>
</evidence>
<evidence type="ECO:0000259" key="16">
    <source>
        <dbReference type="Pfam" id="PF02706"/>
    </source>
</evidence>
<dbReference type="InterPro" id="IPR025669">
    <property type="entry name" value="AAA_dom"/>
</dbReference>
<dbReference type="NCBIfam" id="TIGR01007">
    <property type="entry name" value="eps_fam"/>
    <property type="match status" value="1"/>
</dbReference>
<dbReference type="InterPro" id="IPR027417">
    <property type="entry name" value="P-loop_NTPase"/>
</dbReference>
<keyword evidence="9" id="KW-0067">ATP-binding</keyword>
<name>A0ABV2AVV6_9GAMM</name>
<dbReference type="SUPFAM" id="SSF52540">
    <property type="entry name" value="P-loop containing nucleoside triphosphate hydrolases"/>
    <property type="match status" value="1"/>
</dbReference>
<dbReference type="Pfam" id="PF13614">
    <property type="entry name" value="AAA_31"/>
    <property type="match status" value="1"/>
</dbReference>
<dbReference type="Pfam" id="PF02706">
    <property type="entry name" value="Wzz"/>
    <property type="match status" value="1"/>
</dbReference>
<evidence type="ECO:0000256" key="15">
    <source>
        <dbReference type="SAM" id="Phobius"/>
    </source>
</evidence>
<keyword evidence="6 15" id="KW-0812">Transmembrane</keyword>
<evidence type="ECO:0000256" key="13">
    <source>
        <dbReference type="ARBA" id="ARBA00053015"/>
    </source>
</evidence>
<keyword evidence="3" id="KW-1003">Cell membrane</keyword>
<feature type="domain" description="Tyrosine-protein kinase G-rich" evidence="18">
    <location>
        <begin position="394"/>
        <end position="472"/>
    </location>
</feature>
<evidence type="ECO:0000256" key="9">
    <source>
        <dbReference type="ARBA" id="ARBA00022840"/>
    </source>
</evidence>
<feature type="transmembrane region" description="Helical" evidence="15">
    <location>
        <begin position="31"/>
        <end position="51"/>
    </location>
</feature>
<keyword evidence="4" id="KW-0997">Cell inner membrane</keyword>
<keyword evidence="7" id="KW-0547">Nucleotide-binding</keyword>
<comment type="similarity">
    <text evidence="2">Belongs to the etk/wzc family.</text>
</comment>